<evidence type="ECO:0000313" key="3">
    <source>
        <dbReference type="Proteomes" id="UP000736335"/>
    </source>
</evidence>
<comment type="caution">
    <text evidence="2">The sequence shown here is derived from an EMBL/GenBank/DDBJ whole genome shotgun (WGS) entry which is preliminary data.</text>
</comment>
<dbReference type="Proteomes" id="UP000736335">
    <property type="component" value="Unassembled WGS sequence"/>
</dbReference>
<gene>
    <name evidence="2" type="ORF">BJ322DRAFT_1025590</name>
</gene>
<organism evidence="2 3">
    <name type="scientific">Thelephora terrestris</name>
    <dbReference type="NCBI Taxonomy" id="56493"/>
    <lineage>
        <taxon>Eukaryota</taxon>
        <taxon>Fungi</taxon>
        <taxon>Dikarya</taxon>
        <taxon>Basidiomycota</taxon>
        <taxon>Agaricomycotina</taxon>
        <taxon>Agaricomycetes</taxon>
        <taxon>Thelephorales</taxon>
        <taxon>Thelephoraceae</taxon>
        <taxon>Thelephora</taxon>
    </lineage>
</organism>
<feature type="compositionally biased region" description="Low complexity" evidence="1">
    <location>
        <begin position="1"/>
        <end position="12"/>
    </location>
</feature>
<dbReference type="AlphaFoldDB" id="A0A9P6L0T8"/>
<reference evidence="2" key="1">
    <citation type="journal article" date="2020" name="Nat. Commun.">
        <title>Large-scale genome sequencing of mycorrhizal fungi provides insights into the early evolution of symbiotic traits.</title>
        <authorList>
            <person name="Miyauchi S."/>
            <person name="Kiss E."/>
            <person name="Kuo A."/>
            <person name="Drula E."/>
            <person name="Kohler A."/>
            <person name="Sanchez-Garcia M."/>
            <person name="Morin E."/>
            <person name="Andreopoulos B."/>
            <person name="Barry K.W."/>
            <person name="Bonito G."/>
            <person name="Buee M."/>
            <person name="Carver A."/>
            <person name="Chen C."/>
            <person name="Cichocki N."/>
            <person name="Clum A."/>
            <person name="Culley D."/>
            <person name="Crous P.W."/>
            <person name="Fauchery L."/>
            <person name="Girlanda M."/>
            <person name="Hayes R.D."/>
            <person name="Keri Z."/>
            <person name="LaButti K."/>
            <person name="Lipzen A."/>
            <person name="Lombard V."/>
            <person name="Magnuson J."/>
            <person name="Maillard F."/>
            <person name="Murat C."/>
            <person name="Nolan M."/>
            <person name="Ohm R.A."/>
            <person name="Pangilinan J."/>
            <person name="Pereira M.F."/>
            <person name="Perotto S."/>
            <person name="Peter M."/>
            <person name="Pfister S."/>
            <person name="Riley R."/>
            <person name="Sitrit Y."/>
            <person name="Stielow J.B."/>
            <person name="Szollosi G."/>
            <person name="Zifcakova L."/>
            <person name="Stursova M."/>
            <person name="Spatafora J.W."/>
            <person name="Tedersoo L."/>
            <person name="Vaario L.M."/>
            <person name="Yamada A."/>
            <person name="Yan M."/>
            <person name="Wang P."/>
            <person name="Xu J."/>
            <person name="Bruns T."/>
            <person name="Baldrian P."/>
            <person name="Vilgalys R."/>
            <person name="Dunand C."/>
            <person name="Henrissat B."/>
            <person name="Grigoriev I.V."/>
            <person name="Hibbett D."/>
            <person name="Nagy L.G."/>
            <person name="Martin F.M."/>
        </authorList>
    </citation>
    <scope>NUCLEOTIDE SEQUENCE</scope>
    <source>
        <strain evidence="2">UH-Tt-Lm1</strain>
    </source>
</reference>
<feature type="compositionally biased region" description="Low complexity" evidence="1">
    <location>
        <begin position="391"/>
        <end position="410"/>
    </location>
</feature>
<accession>A0A9P6L0T8</accession>
<dbReference type="EMBL" id="WIUZ02000028">
    <property type="protein sequence ID" value="KAF9777748.1"/>
    <property type="molecule type" value="Genomic_DNA"/>
</dbReference>
<evidence type="ECO:0000256" key="1">
    <source>
        <dbReference type="SAM" id="MobiDB-lite"/>
    </source>
</evidence>
<protein>
    <submittedName>
        <fullName evidence="2">Uncharacterized protein</fullName>
    </submittedName>
</protein>
<evidence type="ECO:0000313" key="2">
    <source>
        <dbReference type="EMBL" id="KAF9777748.1"/>
    </source>
</evidence>
<reference evidence="2" key="2">
    <citation type="submission" date="2020-11" db="EMBL/GenBank/DDBJ databases">
        <authorList>
            <consortium name="DOE Joint Genome Institute"/>
            <person name="Kuo A."/>
            <person name="Miyauchi S."/>
            <person name="Kiss E."/>
            <person name="Drula E."/>
            <person name="Kohler A."/>
            <person name="Sanchez-Garcia M."/>
            <person name="Andreopoulos B."/>
            <person name="Barry K.W."/>
            <person name="Bonito G."/>
            <person name="Buee M."/>
            <person name="Carver A."/>
            <person name="Chen C."/>
            <person name="Cichocki N."/>
            <person name="Clum A."/>
            <person name="Culley D."/>
            <person name="Crous P.W."/>
            <person name="Fauchery L."/>
            <person name="Girlanda M."/>
            <person name="Hayes R."/>
            <person name="Keri Z."/>
            <person name="Labutti K."/>
            <person name="Lipzen A."/>
            <person name="Lombard V."/>
            <person name="Magnuson J."/>
            <person name="Maillard F."/>
            <person name="Morin E."/>
            <person name="Murat C."/>
            <person name="Nolan M."/>
            <person name="Ohm R."/>
            <person name="Pangilinan J."/>
            <person name="Pereira M."/>
            <person name="Perotto S."/>
            <person name="Peter M."/>
            <person name="Riley R."/>
            <person name="Sitrit Y."/>
            <person name="Stielow B."/>
            <person name="Szollosi G."/>
            <person name="Zifcakova L."/>
            <person name="Stursova M."/>
            <person name="Spatafora J.W."/>
            <person name="Tedersoo L."/>
            <person name="Vaario L.-M."/>
            <person name="Yamada A."/>
            <person name="Yan M."/>
            <person name="Wang P."/>
            <person name="Xu J."/>
            <person name="Bruns T."/>
            <person name="Baldrian P."/>
            <person name="Vilgalys R."/>
            <person name="Henrissat B."/>
            <person name="Grigoriev I.V."/>
            <person name="Hibbett D."/>
            <person name="Nagy L.G."/>
            <person name="Martin F.M."/>
        </authorList>
    </citation>
    <scope>NUCLEOTIDE SEQUENCE</scope>
    <source>
        <strain evidence="2">UH-Tt-Lm1</strain>
    </source>
</reference>
<proteinExistence type="predicted"/>
<dbReference type="OrthoDB" id="2653883at2759"/>
<feature type="region of interest" description="Disordered" evidence="1">
    <location>
        <begin position="351"/>
        <end position="419"/>
    </location>
</feature>
<sequence>MPFNSSTSSKAEATAEKAPQRCGPKGYFQGSRKDYLKSHLQEYVASKKGSCHNFWHKLYRGWWERFLWKLNDNEEPPTNNPAQMATLAGVEPGEEAKKEEVEKNLQMHLKNWFINHASAKNTTHIVSTWQQLLQQLHQIRNPRLRCPNISHQFMLDHADKVDEAVAIRCANCLQLSSCEMMNLRYEVTQSLLQSKDPRFVEQLEQRAAAQHEAALKVWSLALEDVATAEDVSQAHDTLFDAVHPLLQAIGSYVGCYISLIAGSPEKDNDEGFFTAVHWWPGDRTSTRDWTQWDTDVFDAGVADQLLQTPPPTLPGVPIVGDTASIHNPPPTYIGSSTTTATRQPGYCPLPTKKTALPTAQGSHKRKHTALSNSVCHFEDSASEEDDPRNFSSDGSGDGSSSGDSLSDDNSAPPKRQRTSRVAICSIAQSSDPAASQQDSSNAPLRAPSAIFSPWVMGHAMVTNSHGSWGVQRCTTLWILHGSWVVQRFSMGHGLYKGIDSPWVMGCTMLLIPHGSWVVQWY</sequence>
<keyword evidence="3" id="KW-1185">Reference proteome</keyword>
<name>A0A9P6L0T8_9AGAM</name>
<feature type="region of interest" description="Disordered" evidence="1">
    <location>
        <begin position="1"/>
        <end position="24"/>
    </location>
</feature>